<gene>
    <name evidence="1" type="ORF">GBAR_LOCUS9463</name>
</gene>
<organism evidence="1 2">
    <name type="scientific">Geodia barretti</name>
    <name type="common">Barrett's horny sponge</name>
    <dbReference type="NCBI Taxonomy" id="519541"/>
    <lineage>
        <taxon>Eukaryota</taxon>
        <taxon>Metazoa</taxon>
        <taxon>Porifera</taxon>
        <taxon>Demospongiae</taxon>
        <taxon>Heteroscleromorpha</taxon>
        <taxon>Tetractinellida</taxon>
        <taxon>Astrophorina</taxon>
        <taxon>Geodiidae</taxon>
        <taxon>Geodia</taxon>
    </lineage>
</organism>
<evidence type="ECO:0000313" key="2">
    <source>
        <dbReference type="Proteomes" id="UP001174909"/>
    </source>
</evidence>
<dbReference type="Proteomes" id="UP001174909">
    <property type="component" value="Unassembled WGS sequence"/>
</dbReference>
<name>A0AA35RPB2_GEOBA</name>
<proteinExistence type="predicted"/>
<keyword evidence="2" id="KW-1185">Reference proteome</keyword>
<sequence>MMVVFSCSYRVNASGELYFAHAHRVNVPTHARERRIVMEFQIPLSREDLLRPSGGSQFFVSEPLPARETVSRLEECRSLLDSSVVASIPECFPVFFSLLQNFLSVGVSVRESYWRIGVRGLEGVCHQVGGANFTGMTQTKKTELRNALK</sequence>
<comment type="caution">
    <text evidence="1">The sequence shown here is derived from an EMBL/GenBank/DDBJ whole genome shotgun (WGS) entry which is preliminary data.</text>
</comment>
<dbReference type="EMBL" id="CASHTH010001429">
    <property type="protein sequence ID" value="CAI8015239.1"/>
    <property type="molecule type" value="Genomic_DNA"/>
</dbReference>
<feature type="non-terminal residue" evidence="1">
    <location>
        <position position="149"/>
    </location>
</feature>
<accession>A0AA35RPB2</accession>
<protein>
    <submittedName>
        <fullName evidence="1">Uncharacterized protein</fullName>
    </submittedName>
</protein>
<dbReference type="AlphaFoldDB" id="A0AA35RPB2"/>
<reference evidence="1" key="1">
    <citation type="submission" date="2023-03" db="EMBL/GenBank/DDBJ databases">
        <authorList>
            <person name="Steffen K."/>
            <person name="Cardenas P."/>
        </authorList>
    </citation>
    <scope>NUCLEOTIDE SEQUENCE</scope>
</reference>
<evidence type="ECO:0000313" key="1">
    <source>
        <dbReference type="EMBL" id="CAI8015239.1"/>
    </source>
</evidence>